<dbReference type="FunFam" id="1.10.10.10:FF:000322">
    <property type="entry name" value="Probable disease resistance protein At1g63360"/>
    <property type="match status" value="1"/>
</dbReference>
<dbReference type="InterPro" id="IPR003593">
    <property type="entry name" value="AAA+_ATPase"/>
</dbReference>
<keyword evidence="9" id="KW-1185">Reference proteome</keyword>
<evidence type="ECO:0000313" key="8">
    <source>
        <dbReference type="EMBL" id="CAI9115239.1"/>
    </source>
</evidence>
<dbReference type="SMART" id="SM00382">
    <property type="entry name" value="AAA"/>
    <property type="match status" value="1"/>
</dbReference>
<dbReference type="Gene3D" id="1.10.8.430">
    <property type="entry name" value="Helical domain of apoptotic protease-activating factors"/>
    <property type="match status" value="1"/>
</dbReference>
<dbReference type="Pfam" id="PF00931">
    <property type="entry name" value="NB-ARC"/>
    <property type="match status" value="1"/>
</dbReference>
<dbReference type="Pfam" id="PF23598">
    <property type="entry name" value="LRR_14"/>
    <property type="match status" value="1"/>
</dbReference>
<evidence type="ECO:0000256" key="6">
    <source>
        <dbReference type="ARBA" id="ARBA00022840"/>
    </source>
</evidence>
<dbReference type="Gene3D" id="1.20.5.4130">
    <property type="match status" value="1"/>
</dbReference>
<keyword evidence="6" id="KW-0067">ATP-binding</keyword>
<dbReference type="InterPro" id="IPR027417">
    <property type="entry name" value="P-loop_NTPase"/>
</dbReference>
<reference evidence="8" key="1">
    <citation type="submission" date="2023-03" db="EMBL/GenBank/DDBJ databases">
        <authorList>
            <person name="Julca I."/>
        </authorList>
    </citation>
    <scope>NUCLEOTIDE SEQUENCE</scope>
</reference>
<keyword evidence="4" id="KW-0547">Nucleotide-binding</keyword>
<dbReference type="PRINTS" id="PR00364">
    <property type="entry name" value="DISEASERSIST"/>
</dbReference>
<dbReference type="GO" id="GO:0043531">
    <property type="term" value="F:ADP binding"/>
    <property type="evidence" value="ECO:0007669"/>
    <property type="project" value="InterPro"/>
</dbReference>
<dbReference type="InterPro" id="IPR055414">
    <property type="entry name" value="LRR_R13L4/SHOC2-like"/>
</dbReference>
<dbReference type="SUPFAM" id="SSF52058">
    <property type="entry name" value="L domain-like"/>
    <property type="match status" value="1"/>
</dbReference>
<dbReference type="Gene3D" id="1.10.10.10">
    <property type="entry name" value="Winged helix-like DNA-binding domain superfamily/Winged helix DNA-binding domain"/>
    <property type="match status" value="1"/>
</dbReference>
<gene>
    <name evidence="8" type="ORF">OLC1_LOCUS21806</name>
</gene>
<evidence type="ECO:0000256" key="3">
    <source>
        <dbReference type="ARBA" id="ARBA00022737"/>
    </source>
</evidence>
<dbReference type="InterPro" id="IPR041118">
    <property type="entry name" value="Rx_N"/>
</dbReference>
<organism evidence="8 9">
    <name type="scientific">Oldenlandia corymbosa var. corymbosa</name>
    <dbReference type="NCBI Taxonomy" id="529605"/>
    <lineage>
        <taxon>Eukaryota</taxon>
        <taxon>Viridiplantae</taxon>
        <taxon>Streptophyta</taxon>
        <taxon>Embryophyta</taxon>
        <taxon>Tracheophyta</taxon>
        <taxon>Spermatophyta</taxon>
        <taxon>Magnoliopsida</taxon>
        <taxon>eudicotyledons</taxon>
        <taxon>Gunneridae</taxon>
        <taxon>Pentapetalae</taxon>
        <taxon>asterids</taxon>
        <taxon>lamiids</taxon>
        <taxon>Gentianales</taxon>
        <taxon>Rubiaceae</taxon>
        <taxon>Rubioideae</taxon>
        <taxon>Spermacoceae</taxon>
        <taxon>Hedyotis-Oldenlandia complex</taxon>
        <taxon>Oldenlandia</taxon>
    </lineage>
</organism>
<keyword evidence="3" id="KW-0677">Repeat</keyword>
<dbReference type="InterPro" id="IPR036388">
    <property type="entry name" value="WH-like_DNA-bd_sf"/>
</dbReference>
<dbReference type="Pfam" id="PF23559">
    <property type="entry name" value="WHD_DRP"/>
    <property type="match status" value="1"/>
</dbReference>
<evidence type="ECO:0000256" key="2">
    <source>
        <dbReference type="ARBA" id="ARBA00022614"/>
    </source>
</evidence>
<dbReference type="PANTHER" id="PTHR23155:SF955">
    <property type="entry name" value="AAA+ ATPASE DOMAIN-CONTAINING PROTEIN"/>
    <property type="match status" value="1"/>
</dbReference>
<dbReference type="Proteomes" id="UP001161247">
    <property type="component" value="Chromosome 8"/>
</dbReference>
<dbReference type="Gene3D" id="3.80.10.10">
    <property type="entry name" value="Ribonuclease Inhibitor"/>
    <property type="match status" value="2"/>
</dbReference>
<protein>
    <submittedName>
        <fullName evidence="8">OLC1v1016086C1</fullName>
    </submittedName>
</protein>
<evidence type="ECO:0000259" key="7">
    <source>
        <dbReference type="SMART" id="SM00382"/>
    </source>
</evidence>
<dbReference type="AlphaFoldDB" id="A0AAV1E4X8"/>
<accession>A0AAV1E4X8</accession>
<comment type="similarity">
    <text evidence="1">Belongs to the disease resistance NB-LRR family.</text>
</comment>
<keyword evidence="5" id="KW-0611">Plant defense</keyword>
<proteinExistence type="inferred from homology"/>
<dbReference type="Gene3D" id="3.40.50.300">
    <property type="entry name" value="P-loop containing nucleotide triphosphate hydrolases"/>
    <property type="match status" value="1"/>
</dbReference>
<dbReference type="EMBL" id="OX459125">
    <property type="protein sequence ID" value="CAI9115239.1"/>
    <property type="molecule type" value="Genomic_DNA"/>
</dbReference>
<sequence length="976" mass="110564">MAFRAVASVVIQKLTDMLTQESVINERRLVNELKRIKKALETMEGYFLDAESESKRCNAEVKDWAETYLKHLYQVEDAIETSASRFPLRKGTFVGKLVKLTFGLAFLKNYRLCRKMKKIRYQIDGLNRIRPLGLDDLSVNSTPLSYQNNNFEALIATNVAVDHPISSVDEDEDHASESSNRADSIRGRLTFEDRPVMNGGGKLRIMSNASVFADRINQSKLIFNYSFDEEGLDILAFKQDVISLAQKLTDIGSDGGSREVVSIVGERGSGKTTLARAVFGNRQVKDHFQSCTAWVTASRTSSNATADLWLKLLREISSSQDNGGGDPEQLKLKVHDLLKDKRYLVVLDDVENLNMWDDLRSAFPDQQQNGSKILLITCEKAVATHADSQLHLKKLNDHLTWSLFLKKAGLVNYPEEDLKTRILQICNCLPLNIVLLGSLLSTKEHDKWGDLLHSLANWGTLDLISFCYDDLPDHLKLCLIYMVLFPKEFDIPVRRLQRLWLAEGFVKQSSREIFQEDVVKGYFDELVKRSLIQVSKLTSDGSPKRCRLLGVLHDHLIPKSQVISLFHVHNKYSCTSCPGADSVFNRRLIEYTDIKQCSLKPTDLGSLRSYLSFNIQKKDIPAAEVGKFLSSILSNGLRLLRVLDLEGVYKPTLPDNLGDFFHLRYLGLRWTFLDTFPESIGRLSYLETLDIKHTLISTLPPFIWKMKHLKHLNANGNQLDLPGHSCSSLPQLMTLSGFSVDDKSLERDCLKSLVHLRELELTFQLSNSAELLCWISNLTAIQALRLRSKDEMGRPSKLSWMPLSNLKQLTHLNLLGNLERLPDKNDFPQGLKVLTLAVSQLKEDPMPILGELPNLTALRLLANSYLGTSITCPAGGFKELRVLKLWMLKNLEHWYVEEGAMGKLKEVNIRCCDKLEMIPEELLQQINELTLTNMSPEFKSQVESTNPMHLSIISNHYDFSPLPWERGNGSSENGLS</sequence>
<dbReference type="PANTHER" id="PTHR23155">
    <property type="entry name" value="DISEASE RESISTANCE PROTEIN RP"/>
    <property type="match status" value="1"/>
</dbReference>
<dbReference type="InterPro" id="IPR044974">
    <property type="entry name" value="Disease_R_plants"/>
</dbReference>
<dbReference type="InterPro" id="IPR042197">
    <property type="entry name" value="Apaf_helical"/>
</dbReference>
<evidence type="ECO:0000256" key="4">
    <source>
        <dbReference type="ARBA" id="ARBA00022741"/>
    </source>
</evidence>
<dbReference type="GO" id="GO:0098542">
    <property type="term" value="P:defense response to other organism"/>
    <property type="evidence" value="ECO:0007669"/>
    <property type="project" value="TreeGrafter"/>
</dbReference>
<dbReference type="InterPro" id="IPR002182">
    <property type="entry name" value="NB-ARC"/>
</dbReference>
<evidence type="ECO:0000256" key="5">
    <source>
        <dbReference type="ARBA" id="ARBA00022821"/>
    </source>
</evidence>
<dbReference type="InterPro" id="IPR058922">
    <property type="entry name" value="WHD_DRP"/>
</dbReference>
<dbReference type="Pfam" id="PF18052">
    <property type="entry name" value="Rx_N"/>
    <property type="match status" value="1"/>
</dbReference>
<keyword evidence="2" id="KW-0433">Leucine-rich repeat</keyword>
<dbReference type="GO" id="GO:0005524">
    <property type="term" value="F:ATP binding"/>
    <property type="evidence" value="ECO:0007669"/>
    <property type="project" value="UniProtKB-KW"/>
</dbReference>
<dbReference type="InterPro" id="IPR032675">
    <property type="entry name" value="LRR_dom_sf"/>
</dbReference>
<evidence type="ECO:0000256" key="1">
    <source>
        <dbReference type="ARBA" id="ARBA00008894"/>
    </source>
</evidence>
<name>A0AAV1E4X8_OLDCO</name>
<evidence type="ECO:0000313" key="9">
    <source>
        <dbReference type="Proteomes" id="UP001161247"/>
    </source>
</evidence>
<dbReference type="SUPFAM" id="SSF52540">
    <property type="entry name" value="P-loop containing nucleoside triphosphate hydrolases"/>
    <property type="match status" value="1"/>
</dbReference>
<feature type="domain" description="AAA+ ATPase" evidence="7">
    <location>
        <begin position="257"/>
        <end position="396"/>
    </location>
</feature>